<dbReference type="RefSeq" id="WP_386250191.1">
    <property type="nucleotide sequence ID" value="NZ_JBHTRV010000021.1"/>
</dbReference>
<comment type="caution">
    <text evidence="1">The sequence shown here is derived from an EMBL/GenBank/DDBJ whole genome shotgun (WGS) entry which is preliminary data.</text>
</comment>
<organism evidence="1 2">
    <name type="scientific">Streptomyces wedmorensis</name>
    <dbReference type="NCBI Taxonomy" id="43759"/>
    <lineage>
        <taxon>Bacteria</taxon>
        <taxon>Bacillati</taxon>
        <taxon>Actinomycetota</taxon>
        <taxon>Actinomycetes</taxon>
        <taxon>Kitasatosporales</taxon>
        <taxon>Streptomycetaceae</taxon>
        <taxon>Streptomyces</taxon>
    </lineage>
</organism>
<dbReference type="Proteomes" id="UP001600424">
    <property type="component" value="Unassembled WGS sequence"/>
</dbReference>
<evidence type="ECO:0000313" key="1">
    <source>
        <dbReference type="EMBL" id="MFE5983013.1"/>
    </source>
</evidence>
<accession>A0ABW6IZB3</accession>
<keyword evidence="2" id="KW-1185">Reference proteome</keyword>
<proteinExistence type="predicted"/>
<gene>
    <name evidence="1" type="ORF">ACFQ63_25235</name>
</gene>
<name>A0ABW6IZB3_STRWE</name>
<reference evidence="1 2" key="1">
    <citation type="submission" date="2024-09" db="EMBL/GenBank/DDBJ databases">
        <title>The Natural Products Discovery Center: Release of the First 8490 Sequenced Strains for Exploring Actinobacteria Biosynthetic Diversity.</title>
        <authorList>
            <person name="Kalkreuter E."/>
            <person name="Kautsar S.A."/>
            <person name="Yang D."/>
            <person name="Bader C.D."/>
            <person name="Teijaro C.N."/>
            <person name="Fluegel L."/>
            <person name="Davis C.M."/>
            <person name="Simpson J.R."/>
            <person name="Lauterbach L."/>
            <person name="Steele A.D."/>
            <person name="Gui C."/>
            <person name="Meng S."/>
            <person name="Li G."/>
            <person name="Viehrig K."/>
            <person name="Ye F."/>
            <person name="Su P."/>
            <person name="Kiefer A.F."/>
            <person name="Nichols A."/>
            <person name="Cepeda A.J."/>
            <person name="Yan W."/>
            <person name="Fan B."/>
            <person name="Jiang Y."/>
            <person name="Adhikari A."/>
            <person name="Zheng C.-J."/>
            <person name="Schuster L."/>
            <person name="Cowan T.M."/>
            <person name="Smanski M.J."/>
            <person name="Chevrette M.G."/>
            <person name="De Carvalho L.P.S."/>
            <person name="Shen B."/>
        </authorList>
    </citation>
    <scope>NUCLEOTIDE SEQUENCE [LARGE SCALE GENOMIC DNA]</scope>
    <source>
        <strain evidence="1 2">NPDC056472</strain>
    </source>
</reference>
<sequence length="48" mass="5392">MATDISYSASNLHRKIARRIEWHQLTDPASLGIPLAADQPSTHHQLSR</sequence>
<dbReference type="EMBL" id="JBHTRV010000021">
    <property type="protein sequence ID" value="MFE5983013.1"/>
    <property type="molecule type" value="Genomic_DNA"/>
</dbReference>
<evidence type="ECO:0008006" key="3">
    <source>
        <dbReference type="Google" id="ProtNLM"/>
    </source>
</evidence>
<evidence type="ECO:0000313" key="2">
    <source>
        <dbReference type="Proteomes" id="UP001600424"/>
    </source>
</evidence>
<protein>
    <recommendedName>
        <fullName evidence="3">Transposase</fullName>
    </recommendedName>
</protein>